<dbReference type="InterPro" id="IPR017642">
    <property type="entry name" value="DNA_S_mod_DndB"/>
</dbReference>
<dbReference type="Proteomes" id="UP001610818">
    <property type="component" value="Unassembled WGS sequence"/>
</dbReference>
<dbReference type="EMBL" id="JBIRGQ010000014">
    <property type="protein sequence ID" value="MFH8551694.1"/>
    <property type="molecule type" value="Genomic_DNA"/>
</dbReference>
<dbReference type="Pfam" id="PF14072">
    <property type="entry name" value="DndB"/>
    <property type="match status" value="1"/>
</dbReference>
<gene>
    <name evidence="1" type="ORF">ACH4F9_42630</name>
</gene>
<proteinExistence type="predicted"/>
<evidence type="ECO:0000313" key="2">
    <source>
        <dbReference type="Proteomes" id="UP001610818"/>
    </source>
</evidence>
<name>A0ABW7R5N8_9ACTN</name>
<dbReference type="CDD" id="cd16414">
    <property type="entry name" value="dndB_like"/>
    <property type="match status" value="1"/>
</dbReference>
<accession>A0ABW7R5N8</accession>
<comment type="caution">
    <text evidence="1">The sequence shown here is derived from an EMBL/GenBank/DDBJ whole genome shotgun (WGS) entry which is preliminary data.</text>
</comment>
<evidence type="ECO:0000313" key="1">
    <source>
        <dbReference type="EMBL" id="MFH8551694.1"/>
    </source>
</evidence>
<reference evidence="1 2" key="1">
    <citation type="submission" date="2024-10" db="EMBL/GenBank/DDBJ databases">
        <title>The Natural Products Discovery Center: Release of the First 8490 Sequenced Strains for Exploring Actinobacteria Biosynthetic Diversity.</title>
        <authorList>
            <person name="Kalkreuter E."/>
            <person name="Kautsar S.A."/>
            <person name="Yang D."/>
            <person name="Bader C.D."/>
            <person name="Teijaro C.N."/>
            <person name="Fluegel L."/>
            <person name="Davis C.M."/>
            <person name="Simpson J.R."/>
            <person name="Lauterbach L."/>
            <person name="Steele A.D."/>
            <person name="Gui C."/>
            <person name="Meng S."/>
            <person name="Li G."/>
            <person name="Viehrig K."/>
            <person name="Ye F."/>
            <person name="Su P."/>
            <person name="Kiefer A.F."/>
            <person name="Nichols A."/>
            <person name="Cepeda A.J."/>
            <person name="Yan W."/>
            <person name="Fan B."/>
            <person name="Jiang Y."/>
            <person name="Adhikari A."/>
            <person name="Zheng C.-J."/>
            <person name="Schuster L."/>
            <person name="Cowan T.M."/>
            <person name="Smanski M.J."/>
            <person name="Chevrette M.G."/>
            <person name="De Carvalho L.P.S."/>
            <person name="Shen B."/>
        </authorList>
    </citation>
    <scope>NUCLEOTIDE SEQUENCE [LARGE SCALE GENOMIC DNA]</scope>
    <source>
        <strain evidence="1 2">NPDC017990</strain>
    </source>
</reference>
<organism evidence="1 2">
    <name type="scientific">Streptomyces longisporoflavus</name>
    <dbReference type="NCBI Taxonomy" id="28044"/>
    <lineage>
        <taxon>Bacteria</taxon>
        <taxon>Bacillati</taxon>
        <taxon>Actinomycetota</taxon>
        <taxon>Actinomycetes</taxon>
        <taxon>Kitasatosporales</taxon>
        <taxon>Streptomycetaceae</taxon>
        <taxon>Streptomyces</taxon>
    </lineage>
</organism>
<keyword evidence="2" id="KW-1185">Reference proteome</keyword>
<dbReference type="RefSeq" id="WP_397718740.1">
    <property type="nucleotide sequence ID" value="NZ_JBIRGN010000014.1"/>
</dbReference>
<protein>
    <submittedName>
        <fullName evidence="1">DNA sulfur modification protein DndB</fullName>
    </submittedName>
</protein>
<sequence>MSLTVDTTRLSTVVRSSTYLAMHSVQGGRSVYSIRVPLHDLVDVMPIPDPDYVDEDNRRVNVRHAKEFGLYLKNSQWVAPALLARDAGSCTYKPLEGSDGMVGYLTIPWTNSGTSLILTIDGQHRILGIYMEIKRIASEILSIDRSLAKKGLKEDRIAKLTSEKAQFQAELERLRSESIGVDIYHEPDGIAARQMFVDVADNARGISAAVRSRFDSSKVANRTLDQVIKHALLRGRVDMEQDRMTRTNTNFIGAKHVADFTRGVMFGISGRTSKAKEAAFEDHEVVNRVLDFLDCITEAFPDLAAVADGTLTPQELRDKSLLGSVGMLRVLAAVYRNLTDKGVDNEGITAFFRSLNPDMAAPVTEASVWRQDPKTSESFEVGAYAPVMRQQNLTYIVDAVTSRYKK</sequence>